<dbReference type="GO" id="GO:0008270">
    <property type="term" value="F:zinc ion binding"/>
    <property type="evidence" value="ECO:0007669"/>
    <property type="project" value="UniProtKB-KW"/>
</dbReference>
<dbReference type="GO" id="GO:0061630">
    <property type="term" value="F:ubiquitin protein ligase activity"/>
    <property type="evidence" value="ECO:0007669"/>
    <property type="project" value="UniProtKB-EC"/>
</dbReference>
<keyword evidence="11" id="KW-1185">Reference proteome</keyword>
<comment type="caution">
    <text evidence="10">The sequence shown here is derived from an EMBL/GenBank/DDBJ whole genome shotgun (WGS) entry which is preliminary data.</text>
</comment>
<protein>
    <recommendedName>
        <fullName evidence="2">RBR-type E3 ubiquitin transferase</fullName>
        <ecNumber evidence="2">2.3.2.31</ecNumber>
    </recommendedName>
</protein>
<dbReference type="Proteomes" id="UP001174694">
    <property type="component" value="Unassembled WGS sequence"/>
</dbReference>
<evidence type="ECO:0000256" key="1">
    <source>
        <dbReference type="ARBA" id="ARBA00001798"/>
    </source>
</evidence>
<dbReference type="EMBL" id="JANBVO010000013">
    <property type="protein sequence ID" value="KAJ9148251.1"/>
    <property type="molecule type" value="Genomic_DNA"/>
</dbReference>
<evidence type="ECO:0000256" key="3">
    <source>
        <dbReference type="ARBA" id="ARBA00022679"/>
    </source>
</evidence>
<dbReference type="SMART" id="SM00647">
    <property type="entry name" value="IBR"/>
    <property type="match status" value="2"/>
</dbReference>
<sequence length="502" mass="56975">MILLLKIMADRQTKDDGQEVPDAKAFLQTCTLQQLGHESLDIPLSSENVGRFIKSMGRTRRGTETYRFLDIAVCEICKAPKFAPSADAPSENVRVSEFPKTIERTTCCGKSICSSCLLSAVVDSLHNGWWHDLDVQVWLKCPIEGCKEHLPVPHAEALKSLLRELGSKDAGTHMATYERARTLRLTLQALRPQPTPRALEKAAALHARLIARKCMRTFFHPSFNPLEVDGGGLVPGTVEMLGLDDKGSTIRIPVFTSLIQRQQEPRTCSVCSEEFHDIQYRSLRDWKQTCKGFSGEWMWKVLVFPMKLAEQCGHDIDCCGECLATHLATSLETLGRNACDKVSCPTPGCEKVLSHEEIRLYARRETVEKYERYLRIKSISDKPNFRWCLGDSCDNGQVWDIPKNRKNKTIACSECGFKMCFAHQVPWHEGLSCREYARQRVAESAKTQHWLKLHSKNCPKCQAPIQRVGGCMYMRCRCGTGFCWRCLRGYCVCNTDPHRYPF</sequence>
<dbReference type="SUPFAM" id="SSF57850">
    <property type="entry name" value="RING/U-box"/>
    <property type="match status" value="2"/>
</dbReference>
<proteinExistence type="predicted"/>
<dbReference type="Pfam" id="PF01485">
    <property type="entry name" value="IBR"/>
    <property type="match status" value="1"/>
</dbReference>
<dbReference type="CDD" id="cd20335">
    <property type="entry name" value="BRcat_RBR"/>
    <property type="match status" value="1"/>
</dbReference>
<dbReference type="PANTHER" id="PTHR11685">
    <property type="entry name" value="RBR FAMILY RING FINGER AND IBR DOMAIN-CONTAINING"/>
    <property type="match status" value="1"/>
</dbReference>
<keyword evidence="7" id="KW-0833">Ubl conjugation pathway</keyword>
<evidence type="ECO:0000256" key="8">
    <source>
        <dbReference type="ARBA" id="ARBA00022833"/>
    </source>
</evidence>
<reference evidence="10" key="1">
    <citation type="submission" date="2022-07" db="EMBL/GenBank/DDBJ databases">
        <title>Fungi with potential for degradation of polypropylene.</title>
        <authorList>
            <person name="Gostincar C."/>
        </authorList>
    </citation>
    <scope>NUCLEOTIDE SEQUENCE</scope>
    <source>
        <strain evidence="10">EXF-13308</strain>
    </source>
</reference>
<dbReference type="InterPro" id="IPR044066">
    <property type="entry name" value="TRIAD_supradom"/>
</dbReference>
<evidence type="ECO:0000256" key="7">
    <source>
        <dbReference type="ARBA" id="ARBA00022786"/>
    </source>
</evidence>
<dbReference type="InterPro" id="IPR031127">
    <property type="entry name" value="E3_UB_ligase_RBR"/>
</dbReference>
<evidence type="ECO:0000313" key="11">
    <source>
        <dbReference type="Proteomes" id="UP001174694"/>
    </source>
</evidence>
<evidence type="ECO:0000256" key="6">
    <source>
        <dbReference type="ARBA" id="ARBA00022771"/>
    </source>
</evidence>
<gene>
    <name evidence="10" type="ORF">NKR23_g5117</name>
</gene>
<name>A0AA38RH63_9PEZI</name>
<dbReference type="Gene3D" id="1.20.120.1750">
    <property type="match status" value="1"/>
</dbReference>
<comment type="catalytic activity">
    <reaction evidence="1">
        <text>[E2 ubiquitin-conjugating enzyme]-S-ubiquitinyl-L-cysteine + [acceptor protein]-L-lysine = [E2 ubiquitin-conjugating enzyme]-L-cysteine + [acceptor protein]-N(6)-ubiquitinyl-L-lysine.</text>
        <dbReference type="EC" id="2.3.2.31"/>
    </reaction>
</comment>
<dbReference type="GO" id="GO:0016567">
    <property type="term" value="P:protein ubiquitination"/>
    <property type="evidence" value="ECO:0007669"/>
    <property type="project" value="InterPro"/>
</dbReference>
<evidence type="ECO:0000256" key="4">
    <source>
        <dbReference type="ARBA" id="ARBA00022723"/>
    </source>
</evidence>
<keyword evidence="5" id="KW-0677">Repeat</keyword>
<dbReference type="EC" id="2.3.2.31" evidence="2"/>
<evidence type="ECO:0000313" key="10">
    <source>
        <dbReference type="EMBL" id="KAJ9148251.1"/>
    </source>
</evidence>
<keyword evidence="4" id="KW-0479">Metal-binding</keyword>
<evidence type="ECO:0000256" key="2">
    <source>
        <dbReference type="ARBA" id="ARBA00012251"/>
    </source>
</evidence>
<organism evidence="10 11">
    <name type="scientific">Pleurostoma richardsiae</name>
    <dbReference type="NCBI Taxonomy" id="41990"/>
    <lineage>
        <taxon>Eukaryota</taxon>
        <taxon>Fungi</taxon>
        <taxon>Dikarya</taxon>
        <taxon>Ascomycota</taxon>
        <taxon>Pezizomycotina</taxon>
        <taxon>Sordariomycetes</taxon>
        <taxon>Sordariomycetidae</taxon>
        <taxon>Calosphaeriales</taxon>
        <taxon>Pleurostomataceae</taxon>
        <taxon>Pleurostoma</taxon>
    </lineage>
</organism>
<keyword evidence="8" id="KW-0862">Zinc</keyword>
<evidence type="ECO:0000256" key="5">
    <source>
        <dbReference type="ARBA" id="ARBA00022737"/>
    </source>
</evidence>
<feature type="domain" description="RING-type" evidence="9">
    <location>
        <begin position="264"/>
        <end position="502"/>
    </location>
</feature>
<evidence type="ECO:0000259" key="9">
    <source>
        <dbReference type="PROSITE" id="PS51873"/>
    </source>
</evidence>
<accession>A0AA38RH63</accession>
<keyword evidence="3 10" id="KW-0808">Transferase</keyword>
<dbReference type="AlphaFoldDB" id="A0AA38RH63"/>
<dbReference type="InterPro" id="IPR002867">
    <property type="entry name" value="IBR_dom"/>
</dbReference>
<dbReference type="PROSITE" id="PS51873">
    <property type="entry name" value="TRIAD"/>
    <property type="match status" value="1"/>
</dbReference>
<keyword evidence="6" id="KW-0863">Zinc-finger</keyword>